<gene>
    <name evidence="1" type="ORF">BDQ12DRAFT_524117</name>
</gene>
<evidence type="ECO:0000313" key="1">
    <source>
        <dbReference type="EMBL" id="TFK32226.1"/>
    </source>
</evidence>
<dbReference type="Proteomes" id="UP000308652">
    <property type="component" value="Unassembled WGS sequence"/>
</dbReference>
<accession>A0A5C3LK01</accession>
<dbReference type="AlphaFoldDB" id="A0A5C3LK01"/>
<proteinExistence type="predicted"/>
<reference evidence="1 2" key="1">
    <citation type="journal article" date="2019" name="Nat. Ecol. Evol.">
        <title>Megaphylogeny resolves global patterns of mushroom evolution.</title>
        <authorList>
            <person name="Varga T."/>
            <person name="Krizsan K."/>
            <person name="Foldi C."/>
            <person name="Dima B."/>
            <person name="Sanchez-Garcia M."/>
            <person name="Sanchez-Ramirez S."/>
            <person name="Szollosi G.J."/>
            <person name="Szarkandi J.G."/>
            <person name="Papp V."/>
            <person name="Albert L."/>
            <person name="Andreopoulos W."/>
            <person name="Angelini C."/>
            <person name="Antonin V."/>
            <person name="Barry K.W."/>
            <person name="Bougher N.L."/>
            <person name="Buchanan P."/>
            <person name="Buyck B."/>
            <person name="Bense V."/>
            <person name="Catcheside P."/>
            <person name="Chovatia M."/>
            <person name="Cooper J."/>
            <person name="Damon W."/>
            <person name="Desjardin D."/>
            <person name="Finy P."/>
            <person name="Geml J."/>
            <person name="Haridas S."/>
            <person name="Hughes K."/>
            <person name="Justo A."/>
            <person name="Karasinski D."/>
            <person name="Kautmanova I."/>
            <person name="Kiss B."/>
            <person name="Kocsube S."/>
            <person name="Kotiranta H."/>
            <person name="LaButti K.M."/>
            <person name="Lechner B.E."/>
            <person name="Liimatainen K."/>
            <person name="Lipzen A."/>
            <person name="Lukacs Z."/>
            <person name="Mihaltcheva S."/>
            <person name="Morgado L.N."/>
            <person name="Niskanen T."/>
            <person name="Noordeloos M.E."/>
            <person name="Ohm R.A."/>
            <person name="Ortiz-Santana B."/>
            <person name="Ovrebo C."/>
            <person name="Racz N."/>
            <person name="Riley R."/>
            <person name="Savchenko A."/>
            <person name="Shiryaev A."/>
            <person name="Soop K."/>
            <person name="Spirin V."/>
            <person name="Szebenyi C."/>
            <person name="Tomsovsky M."/>
            <person name="Tulloss R.E."/>
            <person name="Uehling J."/>
            <person name="Grigoriev I.V."/>
            <person name="Vagvolgyi C."/>
            <person name="Papp T."/>
            <person name="Martin F.M."/>
            <person name="Miettinen O."/>
            <person name="Hibbett D.S."/>
            <person name="Nagy L.G."/>
        </authorList>
    </citation>
    <scope>NUCLEOTIDE SEQUENCE [LARGE SCALE GENOMIC DNA]</scope>
    <source>
        <strain evidence="1 2">CBS 166.37</strain>
    </source>
</reference>
<sequence>MNWGSTRLTLSSFLPFTLDSSPPKSLGYSRHYLRLATQPSLQPRTDRVHRCQTYSSHRLYAHLHQQLIAYPCQQLQSSIFDNGLILPFVYPFLIIAKYYCRTTTVTCALYRL</sequence>
<organism evidence="1 2">
    <name type="scientific">Crucibulum laeve</name>
    <dbReference type="NCBI Taxonomy" id="68775"/>
    <lineage>
        <taxon>Eukaryota</taxon>
        <taxon>Fungi</taxon>
        <taxon>Dikarya</taxon>
        <taxon>Basidiomycota</taxon>
        <taxon>Agaricomycotina</taxon>
        <taxon>Agaricomycetes</taxon>
        <taxon>Agaricomycetidae</taxon>
        <taxon>Agaricales</taxon>
        <taxon>Agaricineae</taxon>
        <taxon>Nidulariaceae</taxon>
        <taxon>Crucibulum</taxon>
    </lineage>
</organism>
<protein>
    <submittedName>
        <fullName evidence="1">Uncharacterized protein</fullName>
    </submittedName>
</protein>
<evidence type="ECO:0000313" key="2">
    <source>
        <dbReference type="Proteomes" id="UP000308652"/>
    </source>
</evidence>
<name>A0A5C3LK01_9AGAR</name>
<dbReference type="EMBL" id="ML213681">
    <property type="protein sequence ID" value="TFK32226.1"/>
    <property type="molecule type" value="Genomic_DNA"/>
</dbReference>
<keyword evidence="2" id="KW-1185">Reference proteome</keyword>